<comment type="caution">
    <text evidence="1">The sequence shown here is derived from an EMBL/GenBank/DDBJ whole genome shotgun (WGS) entry which is preliminary data.</text>
</comment>
<evidence type="ECO:0000313" key="2">
    <source>
        <dbReference type="Proteomes" id="UP000814033"/>
    </source>
</evidence>
<name>A0ACB8R9B2_9AGAM</name>
<protein>
    <submittedName>
        <fullName evidence="1">Uncharacterized protein</fullName>
    </submittedName>
</protein>
<keyword evidence="2" id="KW-1185">Reference proteome</keyword>
<gene>
    <name evidence="1" type="ORF">FA95DRAFT_1611577</name>
</gene>
<sequence>MSSLTHLCISTAIHPPFVADAVRVCAFWATVVHKNLIREASNLVSLSIAGHFHSPNDALRHLPSMPQLKYLVLNTPSSAPRLSPEAGDMFVGRHPTLECIEMGRGARKLRWTREIPPGWQDT</sequence>
<accession>A0ACB8R9B2</accession>
<dbReference type="Proteomes" id="UP000814033">
    <property type="component" value="Unassembled WGS sequence"/>
</dbReference>
<dbReference type="EMBL" id="MU276173">
    <property type="protein sequence ID" value="KAI0040720.1"/>
    <property type="molecule type" value="Genomic_DNA"/>
</dbReference>
<evidence type="ECO:0000313" key="1">
    <source>
        <dbReference type="EMBL" id="KAI0040720.1"/>
    </source>
</evidence>
<reference evidence="1" key="2">
    <citation type="journal article" date="2022" name="New Phytol.">
        <title>Evolutionary transition to the ectomycorrhizal habit in the genomes of a hyperdiverse lineage of mushroom-forming fungi.</title>
        <authorList>
            <person name="Looney B."/>
            <person name="Miyauchi S."/>
            <person name="Morin E."/>
            <person name="Drula E."/>
            <person name="Courty P.E."/>
            <person name="Kohler A."/>
            <person name="Kuo A."/>
            <person name="LaButti K."/>
            <person name="Pangilinan J."/>
            <person name="Lipzen A."/>
            <person name="Riley R."/>
            <person name="Andreopoulos W."/>
            <person name="He G."/>
            <person name="Johnson J."/>
            <person name="Nolan M."/>
            <person name="Tritt A."/>
            <person name="Barry K.W."/>
            <person name="Grigoriev I.V."/>
            <person name="Nagy L.G."/>
            <person name="Hibbett D."/>
            <person name="Henrissat B."/>
            <person name="Matheny P.B."/>
            <person name="Labbe J."/>
            <person name="Martin F.M."/>
        </authorList>
    </citation>
    <scope>NUCLEOTIDE SEQUENCE</scope>
    <source>
        <strain evidence="1">FP105234-sp</strain>
    </source>
</reference>
<reference evidence="1" key="1">
    <citation type="submission" date="2021-02" db="EMBL/GenBank/DDBJ databases">
        <authorList>
            <consortium name="DOE Joint Genome Institute"/>
            <person name="Ahrendt S."/>
            <person name="Looney B.P."/>
            <person name="Miyauchi S."/>
            <person name="Morin E."/>
            <person name="Drula E."/>
            <person name="Courty P.E."/>
            <person name="Chicoki N."/>
            <person name="Fauchery L."/>
            <person name="Kohler A."/>
            <person name="Kuo A."/>
            <person name="Labutti K."/>
            <person name="Pangilinan J."/>
            <person name="Lipzen A."/>
            <person name="Riley R."/>
            <person name="Andreopoulos W."/>
            <person name="He G."/>
            <person name="Johnson J."/>
            <person name="Barry K.W."/>
            <person name="Grigoriev I.V."/>
            <person name="Nagy L."/>
            <person name="Hibbett D."/>
            <person name="Henrissat B."/>
            <person name="Matheny P.B."/>
            <person name="Labbe J."/>
            <person name="Martin F."/>
        </authorList>
    </citation>
    <scope>NUCLEOTIDE SEQUENCE</scope>
    <source>
        <strain evidence="1">FP105234-sp</strain>
    </source>
</reference>
<organism evidence="1 2">
    <name type="scientific">Auriscalpium vulgare</name>
    <dbReference type="NCBI Taxonomy" id="40419"/>
    <lineage>
        <taxon>Eukaryota</taxon>
        <taxon>Fungi</taxon>
        <taxon>Dikarya</taxon>
        <taxon>Basidiomycota</taxon>
        <taxon>Agaricomycotina</taxon>
        <taxon>Agaricomycetes</taxon>
        <taxon>Russulales</taxon>
        <taxon>Auriscalpiaceae</taxon>
        <taxon>Auriscalpium</taxon>
    </lineage>
</organism>
<proteinExistence type="predicted"/>